<keyword evidence="3" id="KW-1185">Reference proteome</keyword>
<dbReference type="EMBL" id="WTYV01000006">
    <property type="protein sequence ID" value="MXO72867.1"/>
    <property type="molecule type" value="Genomic_DNA"/>
</dbReference>
<gene>
    <name evidence="2" type="ORF">GRI99_14640</name>
</gene>
<feature type="region of interest" description="Disordered" evidence="1">
    <location>
        <begin position="94"/>
        <end position="114"/>
    </location>
</feature>
<evidence type="ECO:0000313" key="3">
    <source>
        <dbReference type="Proteomes" id="UP000466966"/>
    </source>
</evidence>
<dbReference type="OrthoDB" id="7586311at2"/>
<comment type="caution">
    <text evidence="2">The sequence shown here is derived from an EMBL/GenBank/DDBJ whole genome shotgun (WGS) entry which is preliminary data.</text>
</comment>
<dbReference type="RefSeq" id="WP_160772798.1">
    <property type="nucleotide sequence ID" value="NZ_WTYV01000006.1"/>
</dbReference>
<accession>A0A844Z2X4</accession>
<reference evidence="2 3" key="1">
    <citation type="submission" date="2019-12" db="EMBL/GenBank/DDBJ databases">
        <title>Genomic-based taxomic classification of the family Erythrobacteraceae.</title>
        <authorList>
            <person name="Xu L."/>
        </authorList>
    </citation>
    <scope>NUCLEOTIDE SEQUENCE [LARGE SCALE GENOMIC DNA]</scope>
    <source>
        <strain evidence="2 3">M0322</strain>
    </source>
</reference>
<feature type="compositionally biased region" description="Low complexity" evidence="1">
    <location>
        <begin position="94"/>
        <end position="103"/>
    </location>
</feature>
<dbReference type="Proteomes" id="UP000466966">
    <property type="component" value="Unassembled WGS sequence"/>
</dbReference>
<evidence type="ECO:0000313" key="2">
    <source>
        <dbReference type="EMBL" id="MXO72867.1"/>
    </source>
</evidence>
<evidence type="ECO:0000256" key="1">
    <source>
        <dbReference type="SAM" id="MobiDB-lite"/>
    </source>
</evidence>
<name>A0A844Z2X4_9SPHN</name>
<proteinExistence type="predicted"/>
<protein>
    <submittedName>
        <fullName evidence="2">Uncharacterized protein</fullName>
    </submittedName>
</protein>
<organism evidence="2 3">
    <name type="scientific">Alteraurantiacibacter buctensis</name>
    <dbReference type="NCBI Taxonomy" id="1503981"/>
    <lineage>
        <taxon>Bacteria</taxon>
        <taxon>Pseudomonadati</taxon>
        <taxon>Pseudomonadota</taxon>
        <taxon>Alphaproteobacteria</taxon>
        <taxon>Sphingomonadales</taxon>
        <taxon>Erythrobacteraceae</taxon>
        <taxon>Alteraurantiacibacter</taxon>
    </lineage>
</organism>
<dbReference type="AlphaFoldDB" id="A0A844Z2X4"/>
<sequence length="864" mass="89721">MPQARDEAGNIWEVDAQGNPVRLIQQAQQPIGGQSPQYQVQSRTIDPQVQEATANAQNAGVDAAVNAATRDAQIRQARAQAEQAEAEARIAAANAARGPQPTAEQANRAATEEGLARRADTVRSLMGNILELYQQDIKGQPATRLFGASEYIDGLPRNERFTTAGRNILPLIRPLVAQTAREGDSDREMAIFESYIPIADDSDLTIENKLRALETLITGMTEGSPPSQTMQGNRRTETPLVDSFLNPGGGNGGNSPGPSAMDGTFVTTPDTPMAPSGQTGRTSTPIPPAMQQEYQAWVLQNAATMTPEAYTAFRQELDRKYGFESGDYAPEAQRIIDGVKNGGTLNLTIPPVDQPMTGLQSIRDMATNNPVTASLAGVANMGSFGGVEAIAPLQYGSLRDANPNSTMAGEIAGVLGPTAAIGRIGSAVTGAVAPRLLGGGAMASIGRGMATDAAYGGIYGGVTGQGVGESAAAGAIGSAVGQVGGRTLAGIGRGVVTSAPVQALTSRGIPLTTGQTVGGALQSVEDAMTSWPGVGDMINRRRREGLEAFNVAALRDAGAPINFVPQRAGREGVTDLMGNRDTGVSGAINDAYNNAVAGQVFTLDPQLQADVDGAMAGLNRLPPDLRQEADLAFRNTFEPLTTNNSISGQQYQGMRRDLSGYRAAQTGPGFPANYRDIMTGGIDALDNLATRQGGPQVAEGLAQANTANRLGNIVQDAAFRADGADYLFTPSQLQDAIKTSRRRFPGLNPLSELADNGQAVLPSSIPDSGTARRTAQMAIPGLLAASGGSAGYMAGGPEGAGYGGAGGLTLAALLALGGRRGSQQAINRALTERNPTVREFSDRLLRRSGLFGSAMVPVALASQR</sequence>